<evidence type="ECO:0000259" key="1">
    <source>
        <dbReference type="Pfam" id="PF03797"/>
    </source>
</evidence>
<dbReference type="Pfam" id="PF03797">
    <property type="entry name" value="Autotransporter"/>
    <property type="match status" value="1"/>
</dbReference>
<dbReference type="NCBIfam" id="TIGR01414">
    <property type="entry name" value="autotrans_barl"/>
    <property type="match status" value="1"/>
</dbReference>
<organism evidence="2 3">
    <name type="scientific">Campylobacter concisus</name>
    <dbReference type="NCBI Taxonomy" id="199"/>
    <lineage>
        <taxon>Bacteria</taxon>
        <taxon>Pseudomonadati</taxon>
        <taxon>Campylobacterota</taxon>
        <taxon>Epsilonproteobacteria</taxon>
        <taxon>Campylobacterales</taxon>
        <taxon>Campylobacteraceae</taxon>
        <taxon>Campylobacter</taxon>
    </lineage>
</organism>
<dbReference type="Proteomes" id="UP000192671">
    <property type="component" value="Unassembled WGS sequence"/>
</dbReference>
<dbReference type="SUPFAM" id="SSF103515">
    <property type="entry name" value="Autotransporter"/>
    <property type="match status" value="1"/>
</dbReference>
<protein>
    <recommendedName>
        <fullName evidence="1">Autotransporter domain-containing protein</fullName>
    </recommendedName>
</protein>
<dbReference type="GO" id="GO:0019867">
    <property type="term" value="C:outer membrane"/>
    <property type="evidence" value="ECO:0007669"/>
    <property type="project" value="InterPro"/>
</dbReference>
<proteinExistence type="predicted"/>
<dbReference type="RefSeq" id="WP_103580299.1">
    <property type="nucleotide sequence ID" value="NZ_CABPUE010000004.1"/>
</dbReference>
<dbReference type="EMBL" id="LVWL01000001">
    <property type="protein sequence ID" value="ORI10813.1"/>
    <property type="molecule type" value="Genomic_DNA"/>
</dbReference>
<accession>A0A1X0U503</accession>
<name>A0A1X0U503_9BACT</name>
<reference evidence="2 3" key="1">
    <citation type="journal article" date="2017" name="Gene Rep">
        <title>The ribosomal RNA operon (rrn) of Campylobacter concisus supports molecular typing to genomospecies level.</title>
        <authorList>
            <person name="Huq M."/>
            <person name="Van T.T.H."/>
            <person name="Gurtler V."/>
            <person name="Elshagmani E."/>
            <person name="Allemailem K.S."/>
            <person name="Smooker P.M."/>
            <person name="Istivan T.S."/>
        </authorList>
    </citation>
    <scope>NUCLEOTIDE SEQUENCE [LARGE SCALE GENOMIC DNA]</scope>
    <source>
        <strain evidence="2 3">RCH 26</strain>
    </source>
</reference>
<sequence>MTFKMNDFMSDSMGAIELDLNALEVANLFGTSHLAKYAFADDFGYRSDAYQPAYESDERNVISFANVNGFKADYYESGIDLKGVGLSAGVAFSAKENIYGAFIENSYAKFDNSNEDAKIDSRVRNYGLGIFSRLNLPRDFYMDLMAKAGRSQTKVDAKDVDYKISMPYYNASFGVGKKIKFDSFILDSGLNYVLSYVGSDEAYIGQSTLKFSSVTSSRAKIYSKIAYDAGKFNHYGKISAEYKFNTKSKIAVIQEDEEISLTQKGTSSEVEVGLRYTPTYVTLINFGIAQSFGKKDQSSAKLQFAYRF</sequence>
<comment type="caution">
    <text evidence="2">The sequence shown here is derived from an EMBL/GenBank/DDBJ whole genome shotgun (WGS) entry which is preliminary data.</text>
</comment>
<gene>
    <name evidence="2" type="ORF">A3835_00400</name>
</gene>
<dbReference type="AlphaFoldDB" id="A0A1X0U503"/>
<evidence type="ECO:0000313" key="3">
    <source>
        <dbReference type="Proteomes" id="UP000192671"/>
    </source>
</evidence>
<dbReference type="InterPro" id="IPR036709">
    <property type="entry name" value="Autotransporte_beta_dom_sf"/>
</dbReference>
<feature type="domain" description="Autotransporter" evidence="1">
    <location>
        <begin position="71"/>
        <end position="277"/>
    </location>
</feature>
<dbReference type="Gene3D" id="2.40.128.130">
    <property type="entry name" value="Autotransporter beta-domain"/>
    <property type="match status" value="1"/>
</dbReference>
<dbReference type="InterPro" id="IPR006315">
    <property type="entry name" value="OM_autotransptr_brl_dom"/>
</dbReference>
<evidence type="ECO:0000313" key="2">
    <source>
        <dbReference type="EMBL" id="ORI10813.1"/>
    </source>
</evidence>
<dbReference type="InterPro" id="IPR005546">
    <property type="entry name" value="Autotransporte_beta"/>
</dbReference>